<name>A0A1G6BXE5_9BACT</name>
<reference evidence="1 2" key="1">
    <citation type="submission" date="2016-10" db="EMBL/GenBank/DDBJ databases">
        <authorList>
            <person name="de Groot N.N."/>
        </authorList>
    </citation>
    <scope>NUCLEOTIDE SEQUENCE [LARGE SCALE GENOMIC DNA]</scope>
    <source>
        <strain evidence="1 2">ASO4-2</strain>
    </source>
</reference>
<accession>A0A1G6BXE5</accession>
<evidence type="ECO:0000313" key="2">
    <source>
        <dbReference type="Proteomes" id="UP000198771"/>
    </source>
</evidence>
<protein>
    <submittedName>
        <fullName evidence="1">Uncharacterized protein</fullName>
    </submittedName>
</protein>
<dbReference type="RefSeq" id="WP_092118589.1">
    <property type="nucleotide sequence ID" value="NZ_FMXO01000006.1"/>
</dbReference>
<sequence length="309" mass="35302">MTFPLEQLEAKLRGMLHQGMRLGESTVKNMLQILAAKDAQELASRLTDHEDAEAWSMRDLALFPDHEFALTVEAWLLEQETRLGELPAVNHQELTDLAAMLDHAVIILRLPDQSRVQLVLDVEEAFRFVTRLNLQKTFPSLIKAFLAELREAGNTDLVPAVRLACRQARLTWTTANETFVLNLLQGCFAADENDALRRQTLDLVQWCLRFLEHAGEDIPGALARRRDELLKNLDQAEEMERIRKKYNFETRRMLGIVEQHLEETALQDELALVELVARATGGYPSQYQVMRKNLGEARTMGDMHDIMDG</sequence>
<proteinExistence type="predicted"/>
<gene>
    <name evidence="1" type="ORF">SAMN05660653_01189</name>
</gene>
<dbReference type="OrthoDB" id="5470112at2"/>
<organism evidence="1 2">
    <name type="scientific">Desulfonatronum thiosulfatophilum</name>
    <dbReference type="NCBI Taxonomy" id="617002"/>
    <lineage>
        <taxon>Bacteria</taxon>
        <taxon>Pseudomonadati</taxon>
        <taxon>Thermodesulfobacteriota</taxon>
        <taxon>Desulfovibrionia</taxon>
        <taxon>Desulfovibrionales</taxon>
        <taxon>Desulfonatronaceae</taxon>
        <taxon>Desulfonatronum</taxon>
    </lineage>
</organism>
<keyword evidence="2" id="KW-1185">Reference proteome</keyword>
<evidence type="ECO:0000313" key="1">
    <source>
        <dbReference type="EMBL" id="SDB25280.1"/>
    </source>
</evidence>
<dbReference type="Proteomes" id="UP000198771">
    <property type="component" value="Unassembled WGS sequence"/>
</dbReference>
<dbReference type="EMBL" id="FMXO01000006">
    <property type="protein sequence ID" value="SDB25280.1"/>
    <property type="molecule type" value="Genomic_DNA"/>
</dbReference>
<dbReference type="AlphaFoldDB" id="A0A1G6BXE5"/>